<feature type="transmembrane region" description="Helical" evidence="1">
    <location>
        <begin position="29"/>
        <end position="49"/>
    </location>
</feature>
<keyword evidence="3" id="KW-1185">Reference proteome</keyword>
<accession>A0A841C437</accession>
<proteinExistence type="predicted"/>
<organism evidence="2 3">
    <name type="scientific">Lactovum miscens</name>
    <dbReference type="NCBI Taxonomy" id="190387"/>
    <lineage>
        <taxon>Bacteria</taxon>
        <taxon>Bacillati</taxon>
        <taxon>Bacillota</taxon>
        <taxon>Bacilli</taxon>
        <taxon>Lactobacillales</taxon>
        <taxon>Streptococcaceae</taxon>
        <taxon>Lactovum</taxon>
    </lineage>
</organism>
<protein>
    <submittedName>
        <fullName evidence="2">Putative Mn2+ efflux pump MntP</fullName>
    </submittedName>
</protein>
<gene>
    <name evidence="2" type="ORF">HNQ37_000033</name>
</gene>
<dbReference type="AlphaFoldDB" id="A0A841C437"/>
<keyword evidence="1" id="KW-1133">Transmembrane helix</keyword>
<dbReference type="EMBL" id="JACHHV010000001">
    <property type="protein sequence ID" value="MBB5887165.1"/>
    <property type="molecule type" value="Genomic_DNA"/>
</dbReference>
<reference evidence="2 3" key="1">
    <citation type="submission" date="2020-08" db="EMBL/GenBank/DDBJ databases">
        <title>Genomic Encyclopedia of Type Strains, Phase IV (KMG-IV): sequencing the most valuable type-strain genomes for metagenomic binning, comparative biology and taxonomic classification.</title>
        <authorList>
            <person name="Goeker M."/>
        </authorList>
    </citation>
    <scope>NUCLEOTIDE SEQUENCE [LARGE SCALE GENOMIC DNA]</scope>
    <source>
        <strain evidence="2 3">DSM 14925</strain>
    </source>
</reference>
<keyword evidence="1" id="KW-0472">Membrane</keyword>
<evidence type="ECO:0000313" key="3">
    <source>
        <dbReference type="Proteomes" id="UP000562464"/>
    </source>
</evidence>
<keyword evidence="1" id="KW-0812">Transmembrane</keyword>
<feature type="transmembrane region" description="Helical" evidence="1">
    <location>
        <begin position="5"/>
        <end position="23"/>
    </location>
</feature>
<comment type="caution">
    <text evidence="2">The sequence shown here is derived from an EMBL/GenBank/DDBJ whole genome shotgun (WGS) entry which is preliminary data.</text>
</comment>
<name>A0A841C437_9LACT</name>
<sequence length="62" mass="6978">MKVSLNGLGIFMIVLGVLVLVLGSSYPGFWIYSLILIIVGLGWMFKAFTSRNDNDKKNKDKR</sequence>
<evidence type="ECO:0000313" key="2">
    <source>
        <dbReference type="EMBL" id="MBB5887165.1"/>
    </source>
</evidence>
<evidence type="ECO:0000256" key="1">
    <source>
        <dbReference type="SAM" id="Phobius"/>
    </source>
</evidence>
<dbReference type="Proteomes" id="UP000562464">
    <property type="component" value="Unassembled WGS sequence"/>
</dbReference>
<dbReference type="RefSeq" id="WP_183538080.1">
    <property type="nucleotide sequence ID" value="NZ_JACHHV010000001.1"/>
</dbReference>